<dbReference type="InterPro" id="IPR012337">
    <property type="entry name" value="RNaseH-like_sf"/>
</dbReference>
<dbReference type="EC" id="3.1.-.-" evidence="5"/>
<dbReference type="Pfam" id="PF03652">
    <property type="entry name" value="RuvX"/>
    <property type="match status" value="1"/>
</dbReference>
<comment type="function">
    <text evidence="5">Could be a nuclease involved in processing of the 5'-end of pre-16S rRNA.</text>
</comment>
<dbReference type="InterPro" id="IPR037027">
    <property type="entry name" value="YqgF/RNaseH-like_dom_sf"/>
</dbReference>
<accession>A0ABP3S668</accession>
<comment type="caution">
    <text evidence="7">The sequence shown here is derived from an EMBL/GenBank/DDBJ whole genome shotgun (WGS) entry which is preliminary data.</text>
</comment>
<dbReference type="SUPFAM" id="SSF53098">
    <property type="entry name" value="Ribonuclease H-like"/>
    <property type="match status" value="1"/>
</dbReference>
<evidence type="ECO:0000256" key="1">
    <source>
        <dbReference type="ARBA" id="ARBA00022490"/>
    </source>
</evidence>
<keyword evidence="3 5" id="KW-0540">Nuclease</keyword>
<dbReference type="InterPro" id="IPR005227">
    <property type="entry name" value="YqgF"/>
</dbReference>
<comment type="subcellular location">
    <subcellularLocation>
        <location evidence="5">Cytoplasm</location>
    </subcellularLocation>
</comment>
<keyword evidence="2 5" id="KW-0690">Ribosome biogenesis</keyword>
<dbReference type="EMBL" id="BAAAHE010000026">
    <property type="protein sequence ID" value="GAA0625849.1"/>
    <property type="molecule type" value="Genomic_DNA"/>
</dbReference>
<keyword evidence="1 5" id="KW-0963">Cytoplasm</keyword>
<evidence type="ECO:0000256" key="2">
    <source>
        <dbReference type="ARBA" id="ARBA00022517"/>
    </source>
</evidence>
<dbReference type="RefSeq" id="WP_344606421.1">
    <property type="nucleotide sequence ID" value="NZ_BAAAHE010000026.1"/>
</dbReference>
<sequence>MRTGVRLAVDLGSVRIGVAASDPSGLLAFPVETVRRGAGDVERLAALAVEHDVLEVLLGLPRGLSGREGEAARIVREFAERLATALPCPLRLVDERLSTVAAGSQMRAAGVNSRKGRSAIDQAAAVVFLQAALDSERATGGAPGEPVVPSGLG</sequence>
<comment type="similarity">
    <text evidence="5">Belongs to the YqgF HJR family.</text>
</comment>
<dbReference type="NCBIfam" id="TIGR00250">
    <property type="entry name" value="RNAse_H_YqgF"/>
    <property type="match status" value="1"/>
</dbReference>
<protein>
    <recommendedName>
        <fullName evidence="5">Putative pre-16S rRNA nuclease</fullName>
        <ecNumber evidence="5">3.1.-.-</ecNumber>
    </recommendedName>
</protein>
<dbReference type="SMART" id="SM00732">
    <property type="entry name" value="YqgFc"/>
    <property type="match status" value="1"/>
</dbReference>
<dbReference type="InterPro" id="IPR006641">
    <property type="entry name" value="YqgF/RNaseH-like_dom"/>
</dbReference>
<evidence type="ECO:0000256" key="5">
    <source>
        <dbReference type="HAMAP-Rule" id="MF_00651"/>
    </source>
</evidence>
<dbReference type="PANTHER" id="PTHR33317">
    <property type="entry name" value="POLYNUCLEOTIDYL TRANSFERASE, RIBONUCLEASE H-LIKE SUPERFAMILY PROTEIN"/>
    <property type="match status" value="1"/>
</dbReference>
<evidence type="ECO:0000313" key="8">
    <source>
        <dbReference type="Proteomes" id="UP001500957"/>
    </source>
</evidence>
<dbReference type="Proteomes" id="UP001500957">
    <property type="component" value="Unassembled WGS sequence"/>
</dbReference>
<name>A0ABP3S668_9ACTN</name>
<evidence type="ECO:0000256" key="3">
    <source>
        <dbReference type="ARBA" id="ARBA00022722"/>
    </source>
</evidence>
<evidence type="ECO:0000256" key="4">
    <source>
        <dbReference type="ARBA" id="ARBA00022801"/>
    </source>
</evidence>
<dbReference type="Gene3D" id="3.30.420.140">
    <property type="entry name" value="YqgF/RNase H-like domain"/>
    <property type="match status" value="1"/>
</dbReference>
<keyword evidence="8" id="KW-1185">Reference proteome</keyword>
<dbReference type="HAMAP" id="MF_00651">
    <property type="entry name" value="Nuclease_YqgF"/>
    <property type="match status" value="1"/>
</dbReference>
<dbReference type="PANTHER" id="PTHR33317:SF4">
    <property type="entry name" value="POLYNUCLEOTIDYL TRANSFERASE, RIBONUCLEASE H-LIKE SUPERFAMILY PROTEIN"/>
    <property type="match status" value="1"/>
</dbReference>
<proteinExistence type="inferred from homology"/>
<evidence type="ECO:0000313" key="7">
    <source>
        <dbReference type="EMBL" id="GAA0625849.1"/>
    </source>
</evidence>
<dbReference type="CDD" id="cd16964">
    <property type="entry name" value="YqgF"/>
    <property type="match status" value="1"/>
</dbReference>
<feature type="domain" description="YqgF/RNase H-like" evidence="6">
    <location>
        <begin position="4"/>
        <end position="102"/>
    </location>
</feature>
<evidence type="ECO:0000259" key="6">
    <source>
        <dbReference type="SMART" id="SM00732"/>
    </source>
</evidence>
<organism evidence="7 8">
    <name type="scientific">Sporichthya brevicatena</name>
    <dbReference type="NCBI Taxonomy" id="171442"/>
    <lineage>
        <taxon>Bacteria</taxon>
        <taxon>Bacillati</taxon>
        <taxon>Actinomycetota</taxon>
        <taxon>Actinomycetes</taxon>
        <taxon>Sporichthyales</taxon>
        <taxon>Sporichthyaceae</taxon>
        <taxon>Sporichthya</taxon>
    </lineage>
</organism>
<reference evidence="8" key="1">
    <citation type="journal article" date="2019" name="Int. J. Syst. Evol. Microbiol.">
        <title>The Global Catalogue of Microorganisms (GCM) 10K type strain sequencing project: providing services to taxonomists for standard genome sequencing and annotation.</title>
        <authorList>
            <consortium name="The Broad Institute Genomics Platform"/>
            <consortium name="The Broad Institute Genome Sequencing Center for Infectious Disease"/>
            <person name="Wu L."/>
            <person name="Ma J."/>
        </authorList>
    </citation>
    <scope>NUCLEOTIDE SEQUENCE [LARGE SCALE GENOMIC DNA]</scope>
    <source>
        <strain evidence="8">JCM 10671</strain>
    </source>
</reference>
<keyword evidence="4 5" id="KW-0378">Hydrolase</keyword>
<gene>
    <name evidence="7" type="primary">ruvX</name>
    <name evidence="7" type="ORF">GCM10009547_31480</name>
</gene>